<organism evidence="3 4">
    <name type="scientific">Nocardioides seonyuensis</name>
    <dbReference type="NCBI Taxonomy" id="2518371"/>
    <lineage>
        <taxon>Bacteria</taxon>
        <taxon>Bacillati</taxon>
        <taxon>Actinomycetota</taxon>
        <taxon>Actinomycetes</taxon>
        <taxon>Propionibacteriales</taxon>
        <taxon>Nocardioidaceae</taxon>
        <taxon>Nocardioides</taxon>
    </lineage>
</organism>
<dbReference type="RefSeq" id="WP_135267951.1">
    <property type="nucleotide sequence ID" value="NZ_CP038436.1"/>
</dbReference>
<dbReference type="Proteomes" id="UP000294853">
    <property type="component" value="Chromosome"/>
</dbReference>
<dbReference type="InterPro" id="IPR006683">
    <property type="entry name" value="Thioestr_dom"/>
</dbReference>
<dbReference type="KEGG" id="nsn:EXE58_11135"/>
<dbReference type="Pfam" id="PF03061">
    <property type="entry name" value="4HBT"/>
    <property type="match status" value="1"/>
</dbReference>
<dbReference type="Gene3D" id="3.10.129.10">
    <property type="entry name" value="Hotdog Thioesterase"/>
    <property type="match status" value="2"/>
</dbReference>
<proteinExistence type="predicted"/>
<accession>A0A4P7IGS2</accession>
<name>A0A4P7IGS2_9ACTN</name>
<dbReference type="AlphaFoldDB" id="A0A4P7IGS2"/>
<reference evidence="3 4" key="1">
    <citation type="submission" date="2019-03" db="EMBL/GenBank/DDBJ databases">
        <title>Three New Species of Nocardioides, Nocardioides euryhalodurans sp. nov., Nocardioides seonyuensis sp. nov. and Nocardioides eburneoflavus sp. nov. Iolated from Soil.</title>
        <authorList>
            <person name="Roh S.G."/>
            <person name="Lee C."/>
            <person name="Kim M.-K."/>
            <person name="Kim S.B."/>
        </authorList>
    </citation>
    <scope>NUCLEOTIDE SEQUENCE [LARGE SCALE GENOMIC DNA]</scope>
    <source>
        <strain evidence="3 4">MMS17-SY207-3</strain>
    </source>
</reference>
<evidence type="ECO:0000313" key="4">
    <source>
        <dbReference type="Proteomes" id="UP000294853"/>
    </source>
</evidence>
<gene>
    <name evidence="3" type="ORF">EXE58_11135</name>
</gene>
<evidence type="ECO:0000256" key="1">
    <source>
        <dbReference type="SAM" id="MobiDB-lite"/>
    </source>
</evidence>
<keyword evidence="4" id="KW-1185">Reference proteome</keyword>
<dbReference type="InterPro" id="IPR029069">
    <property type="entry name" value="HotDog_dom_sf"/>
</dbReference>
<feature type="region of interest" description="Disordered" evidence="1">
    <location>
        <begin position="124"/>
        <end position="143"/>
    </location>
</feature>
<protein>
    <recommendedName>
        <fullName evidence="2">Thioesterase domain-containing protein</fullName>
    </recommendedName>
</protein>
<feature type="domain" description="Thioesterase" evidence="2">
    <location>
        <begin position="178"/>
        <end position="240"/>
    </location>
</feature>
<dbReference type="OrthoDB" id="3572167at2"/>
<sequence length="258" mass="26957">MRLHEVTIVPSAPDTLFLGGSTRQSEDVIVAEMSVGEHLVGSDGRAAVGALGVLVDNVLGYALMASLPPDTWSISTEIWVDVVGVMPVEGVLVGEATPKQAGSYAVGTVVAADGSPVAECRQRGRRFPGGIPSSSHKSGSGAARHEVLAPIGDFLGFRRERDIDQLVVEHRHCNQRDVLHGGVSLAASEVAATDSRVRSGCELPTASVHIVHARGVPAGSRIDFETTTLHAGRTLWVSQVIGTVDGKVCTTATVTAQE</sequence>
<evidence type="ECO:0000313" key="3">
    <source>
        <dbReference type="EMBL" id="QBX55960.1"/>
    </source>
</evidence>
<dbReference type="SUPFAM" id="SSF54637">
    <property type="entry name" value="Thioesterase/thiol ester dehydrase-isomerase"/>
    <property type="match status" value="2"/>
</dbReference>
<evidence type="ECO:0000259" key="2">
    <source>
        <dbReference type="Pfam" id="PF03061"/>
    </source>
</evidence>
<dbReference type="EMBL" id="CP038436">
    <property type="protein sequence ID" value="QBX55960.1"/>
    <property type="molecule type" value="Genomic_DNA"/>
</dbReference>